<dbReference type="InterPro" id="IPR003593">
    <property type="entry name" value="AAA+_ATPase"/>
</dbReference>
<keyword evidence="7 13" id="KW-0067">ATP-binding</keyword>
<dbReference type="SMART" id="SM00382">
    <property type="entry name" value="AAA"/>
    <property type="match status" value="1"/>
</dbReference>
<keyword evidence="5 10" id="KW-0812">Transmembrane</keyword>
<comment type="similarity">
    <text evidence="2">Belongs to the ABC transporter superfamily.</text>
</comment>
<evidence type="ECO:0000259" key="12">
    <source>
        <dbReference type="PROSITE" id="PS50929"/>
    </source>
</evidence>
<dbReference type="PROSITE" id="PS50929">
    <property type="entry name" value="ABC_TM1F"/>
    <property type="match status" value="1"/>
</dbReference>
<dbReference type="InterPro" id="IPR039421">
    <property type="entry name" value="Type_1_exporter"/>
</dbReference>
<comment type="subcellular location">
    <subcellularLocation>
        <location evidence="1">Cell membrane</location>
        <topology evidence="1">Multi-pass membrane protein</topology>
    </subcellularLocation>
</comment>
<dbReference type="PROSITE" id="PS50893">
    <property type="entry name" value="ABC_TRANSPORTER_2"/>
    <property type="match status" value="1"/>
</dbReference>
<dbReference type="GO" id="GO:0015421">
    <property type="term" value="F:ABC-type oligopeptide transporter activity"/>
    <property type="evidence" value="ECO:0007669"/>
    <property type="project" value="TreeGrafter"/>
</dbReference>
<dbReference type="InterPro" id="IPR036640">
    <property type="entry name" value="ABC1_TM_sf"/>
</dbReference>
<evidence type="ECO:0000313" key="14">
    <source>
        <dbReference type="Proteomes" id="UP000538292"/>
    </source>
</evidence>
<feature type="transmembrane region" description="Helical" evidence="10">
    <location>
        <begin position="34"/>
        <end position="56"/>
    </location>
</feature>
<comment type="caution">
    <text evidence="13">The sequence shown here is derived from an EMBL/GenBank/DDBJ whole genome shotgun (WGS) entry which is preliminary data.</text>
</comment>
<keyword evidence="8 10" id="KW-1133">Transmembrane helix</keyword>
<evidence type="ECO:0000256" key="1">
    <source>
        <dbReference type="ARBA" id="ARBA00004651"/>
    </source>
</evidence>
<feature type="transmembrane region" description="Helical" evidence="10">
    <location>
        <begin position="252"/>
        <end position="277"/>
    </location>
</feature>
<feature type="transmembrane region" description="Helical" evidence="10">
    <location>
        <begin position="174"/>
        <end position="191"/>
    </location>
</feature>
<dbReference type="GO" id="GO:0005886">
    <property type="term" value="C:plasma membrane"/>
    <property type="evidence" value="ECO:0007669"/>
    <property type="project" value="UniProtKB-SubCell"/>
</dbReference>
<dbReference type="EMBL" id="JACEOL010000036">
    <property type="protein sequence ID" value="MBA4602833.1"/>
    <property type="molecule type" value="Genomic_DNA"/>
</dbReference>
<organism evidence="13 14">
    <name type="scientific">Thermoactinomyces mirandus</name>
    <dbReference type="NCBI Taxonomy" id="2756294"/>
    <lineage>
        <taxon>Bacteria</taxon>
        <taxon>Bacillati</taxon>
        <taxon>Bacillota</taxon>
        <taxon>Bacilli</taxon>
        <taxon>Bacillales</taxon>
        <taxon>Thermoactinomycetaceae</taxon>
        <taxon>Thermoactinomyces</taxon>
    </lineage>
</organism>
<keyword evidence="9 10" id="KW-0472">Membrane</keyword>
<dbReference type="Gene3D" id="3.40.50.300">
    <property type="entry name" value="P-loop containing nucleotide triphosphate hydrolases"/>
    <property type="match status" value="1"/>
</dbReference>
<evidence type="ECO:0000256" key="6">
    <source>
        <dbReference type="ARBA" id="ARBA00022741"/>
    </source>
</evidence>
<dbReference type="AlphaFoldDB" id="A0A7W1XT78"/>
<dbReference type="GO" id="GO:0016887">
    <property type="term" value="F:ATP hydrolysis activity"/>
    <property type="evidence" value="ECO:0007669"/>
    <property type="project" value="InterPro"/>
</dbReference>
<feature type="transmembrane region" description="Helical" evidence="10">
    <location>
        <begin position="283"/>
        <end position="304"/>
    </location>
</feature>
<evidence type="ECO:0000256" key="5">
    <source>
        <dbReference type="ARBA" id="ARBA00022692"/>
    </source>
</evidence>
<evidence type="ECO:0000256" key="4">
    <source>
        <dbReference type="ARBA" id="ARBA00022475"/>
    </source>
</evidence>
<keyword evidence="6" id="KW-0547">Nucleotide-binding</keyword>
<keyword evidence="4" id="KW-1003">Cell membrane</keyword>
<keyword evidence="14" id="KW-1185">Reference proteome</keyword>
<dbReference type="SUPFAM" id="SSF52540">
    <property type="entry name" value="P-loop containing nucleoside triphosphate hydrolases"/>
    <property type="match status" value="1"/>
</dbReference>
<feature type="transmembrane region" description="Helical" evidence="10">
    <location>
        <begin position="68"/>
        <end position="97"/>
    </location>
</feature>
<dbReference type="PANTHER" id="PTHR43394">
    <property type="entry name" value="ATP-DEPENDENT PERMEASE MDL1, MITOCHONDRIAL"/>
    <property type="match status" value="1"/>
</dbReference>
<dbReference type="Proteomes" id="UP000538292">
    <property type="component" value="Unassembled WGS sequence"/>
</dbReference>
<gene>
    <name evidence="13" type="ORF">H2C83_11000</name>
</gene>
<accession>A0A7W1XT78</accession>
<dbReference type="Pfam" id="PF00005">
    <property type="entry name" value="ABC_tran"/>
    <property type="match status" value="1"/>
</dbReference>
<dbReference type="GO" id="GO:0005524">
    <property type="term" value="F:ATP binding"/>
    <property type="evidence" value="ECO:0007669"/>
    <property type="project" value="UniProtKB-KW"/>
</dbReference>
<dbReference type="FunFam" id="3.40.50.300:FF:000218">
    <property type="entry name" value="Multidrug ABC transporter ATP-binding protein"/>
    <property type="match status" value="1"/>
</dbReference>
<evidence type="ECO:0000259" key="11">
    <source>
        <dbReference type="PROSITE" id="PS50893"/>
    </source>
</evidence>
<evidence type="ECO:0000256" key="10">
    <source>
        <dbReference type="SAM" id="Phobius"/>
    </source>
</evidence>
<dbReference type="RefSeq" id="WP_181740778.1">
    <property type="nucleotide sequence ID" value="NZ_JACEOL010000036.1"/>
</dbReference>
<keyword evidence="3" id="KW-0813">Transport</keyword>
<dbReference type="Gene3D" id="1.20.1560.10">
    <property type="entry name" value="ABC transporter type 1, transmembrane domain"/>
    <property type="match status" value="1"/>
</dbReference>
<feature type="transmembrane region" description="Helical" evidence="10">
    <location>
        <begin position="149"/>
        <end position="168"/>
    </location>
</feature>
<reference evidence="13 14" key="1">
    <citation type="submission" date="2020-07" db="EMBL/GenBank/DDBJ databases">
        <title>Thermoactinomyces phylogeny.</title>
        <authorList>
            <person name="Dunlap C."/>
        </authorList>
    </citation>
    <scope>NUCLEOTIDE SEQUENCE [LARGE SCALE GENOMIC DNA]</scope>
    <source>
        <strain evidence="13 14">AMNI-1</strain>
    </source>
</reference>
<dbReference type="SUPFAM" id="SSF90123">
    <property type="entry name" value="ABC transporter transmembrane region"/>
    <property type="match status" value="1"/>
</dbReference>
<sequence>MEPEKSKKQAPSLSRMNVRPLLKFVQEAELPKKIIVLVLFFSIVEAVAGLMVPWFTKGTVDMLTLGNLSASVLILLFAAFVLQAVTGGISTYFLGFLGEKVVVSLRKKLWNKALRLPISYFDENDTGDLVSRINNDTVILKTLVSQQMVQLFTGIINVIGALFLLFYLDWSMTLLMFVAFPLMFAIMRPMGKRMYRISKNLQKQIADFTSLLTQAISEIRLVKSYTAEPVEKKQGEQTIDHMFRYGLKEAKVYAYLQPLVSFVMMLMLVVVIGYGGYRVATGALTAGELVAFLLYLFQAVMPLVQMSQFFTSLQKALGATERLQQILLDVEEDDPGSETEIDCRQPIVVDGVSFHYVTGDMVLQDVSFTVEPGKVTAIVGPSGSGKTTLFSLLERFYQPTSGEIRLGETPISCFSLRKWRQQFGYVSQESPLINGTIRENICYGLERTVTDEEMINAAKSANACTFIQELPQGFETHVGERGTKLSGGQRQRIAIARALLRDPRILMLDEATSSLDSTSERVVQEALNLLMRDRTTLVIAHRLSTVVEADKIIVLEQGRITGQGTHQELFETHPLYRTLVKQQFRWDKSIHQ</sequence>
<feature type="domain" description="ABC transporter" evidence="11">
    <location>
        <begin position="347"/>
        <end position="582"/>
    </location>
</feature>
<dbReference type="CDD" id="cd18551">
    <property type="entry name" value="ABC_6TM_LmrA_like"/>
    <property type="match status" value="1"/>
</dbReference>
<evidence type="ECO:0000313" key="13">
    <source>
        <dbReference type="EMBL" id="MBA4602833.1"/>
    </source>
</evidence>
<dbReference type="InterPro" id="IPR017871">
    <property type="entry name" value="ABC_transporter-like_CS"/>
</dbReference>
<dbReference type="InterPro" id="IPR011527">
    <property type="entry name" value="ABC1_TM_dom"/>
</dbReference>
<dbReference type="PROSITE" id="PS00211">
    <property type="entry name" value="ABC_TRANSPORTER_1"/>
    <property type="match status" value="1"/>
</dbReference>
<proteinExistence type="inferred from homology"/>
<evidence type="ECO:0000256" key="2">
    <source>
        <dbReference type="ARBA" id="ARBA00005417"/>
    </source>
</evidence>
<dbReference type="InterPro" id="IPR003439">
    <property type="entry name" value="ABC_transporter-like_ATP-bd"/>
</dbReference>
<evidence type="ECO:0000256" key="9">
    <source>
        <dbReference type="ARBA" id="ARBA00023136"/>
    </source>
</evidence>
<evidence type="ECO:0000256" key="8">
    <source>
        <dbReference type="ARBA" id="ARBA00022989"/>
    </source>
</evidence>
<evidence type="ECO:0000256" key="7">
    <source>
        <dbReference type="ARBA" id="ARBA00022840"/>
    </source>
</evidence>
<dbReference type="FunFam" id="1.20.1560.10:FF:000011">
    <property type="entry name" value="Multidrug ABC transporter ATP-binding protein"/>
    <property type="match status" value="1"/>
</dbReference>
<evidence type="ECO:0000256" key="3">
    <source>
        <dbReference type="ARBA" id="ARBA00022448"/>
    </source>
</evidence>
<name>A0A7W1XT78_9BACL</name>
<dbReference type="PANTHER" id="PTHR43394:SF1">
    <property type="entry name" value="ATP-BINDING CASSETTE SUB-FAMILY B MEMBER 10, MITOCHONDRIAL"/>
    <property type="match status" value="1"/>
</dbReference>
<protein>
    <submittedName>
        <fullName evidence="13">ABC transporter ATP-binding protein</fullName>
    </submittedName>
</protein>
<dbReference type="Pfam" id="PF00664">
    <property type="entry name" value="ABC_membrane"/>
    <property type="match status" value="1"/>
</dbReference>
<feature type="domain" description="ABC transmembrane type-1" evidence="12">
    <location>
        <begin position="36"/>
        <end position="315"/>
    </location>
</feature>
<dbReference type="InterPro" id="IPR027417">
    <property type="entry name" value="P-loop_NTPase"/>
</dbReference>